<keyword evidence="1" id="KW-0862">Zinc</keyword>
<feature type="region of interest" description="Disordered" evidence="2">
    <location>
        <begin position="379"/>
        <end position="413"/>
    </location>
</feature>
<dbReference type="InterPro" id="IPR007527">
    <property type="entry name" value="Znf_SWIM"/>
</dbReference>
<feature type="domain" description="SWIM-type" evidence="3">
    <location>
        <begin position="285"/>
        <end position="323"/>
    </location>
</feature>
<evidence type="ECO:0000313" key="4">
    <source>
        <dbReference type="EMBL" id="RYR46447.1"/>
    </source>
</evidence>
<dbReference type="AlphaFoldDB" id="A0A445C664"/>
<dbReference type="Pfam" id="PF04434">
    <property type="entry name" value="SWIM"/>
    <property type="match status" value="1"/>
</dbReference>
<evidence type="ECO:0000259" key="3">
    <source>
        <dbReference type="PROSITE" id="PS50966"/>
    </source>
</evidence>
<evidence type="ECO:0000313" key="5">
    <source>
        <dbReference type="Proteomes" id="UP000289738"/>
    </source>
</evidence>
<dbReference type="InterPro" id="IPR004330">
    <property type="entry name" value="FAR1_DNA_bnd_dom"/>
</dbReference>
<reference evidence="4 5" key="1">
    <citation type="submission" date="2019-01" db="EMBL/GenBank/DDBJ databases">
        <title>Sequencing of cultivated peanut Arachis hypogaea provides insights into genome evolution and oil improvement.</title>
        <authorList>
            <person name="Chen X."/>
        </authorList>
    </citation>
    <scope>NUCLEOTIDE SEQUENCE [LARGE SCALE GENOMIC DNA]</scope>
    <source>
        <strain evidence="5">cv. Fuhuasheng</strain>
        <tissue evidence="4">Leaves</tissue>
    </source>
</reference>
<dbReference type="PANTHER" id="PTHR47718">
    <property type="entry name" value="OS01G0519700 PROTEIN"/>
    <property type="match status" value="1"/>
</dbReference>
<dbReference type="Pfam" id="PF03101">
    <property type="entry name" value="FAR1"/>
    <property type="match status" value="1"/>
</dbReference>
<feature type="region of interest" description="Disordered" evidence="2">
    <location>
        <begin position="440"/>
        <end position="463"/>
    </location>
</feature>
<gene>
    <name evidence="4" type="ORF">Ahy_A07g032187</name>
</gene>
<accession>A0A445C664</accession>
<organism evidence="4 5">
    <name type="scientific">Arachis hypogaea</name>
    <name type="common">Peanut</name>
    <dbReference type="NCBI Taxonomy" id="3818"/>
    <lineage>
        <taxon>Eukaryota</taxon>
        <taxon>Viridiplantae</taxon>
        <taxon>Streptophyta</taxon>
        <taxon>Embryophyta</taxon>
        <taxon>Tracheophyta</taxon>
        <taxon>Spermatophyta</taxon>
        <taxon>Magnoliopsida</taxon>
        <taxon>eudicotyledons</taxon>
        <taxon>Gunneridae</taxon>
        <taxon>Pentapetalae</taxon>
        <taxon>rosids</taxon>
        <taxon>fabids</taxon>
        <taxon>Fabales</taxon>
        <taxon>Fabaceae</taxon>
        <taxon>Papilionoideae</taxon>
        <taxon>50 kb inversion clade</taxon>
        <taxon>dalbergioids sensu lato</taxon>
        <taxon>Dalbergieae</taxon>
        <taxon>Pterocarpus clade</taxon>
        <taxon>Arachis</taxon>
    </lineage>
</organism>
<comment type="caution">
    <text evidence="4">The sequence shown here is derived from an EMBL/GenBank/DDBJ whole genome shotgun (WGS) entry which is preliminary data.</text>
</comment>
<keyword evidence="1" id="KW-0863">Zinc-finger</keyword>
<dbReference type="PROSITE" id="PS50966">
    <property type="entry name" value="ZF_SWIM"/>
    <property type="match status" value="1"/>
</dbReference>
<keyword evidence="1" id="KW-0479">Metal-binding</keyword>
<keyword evidence="5" id="KW-1185">Reference proteome</keyword>
<sequence length="463" mass="53320">MMDEQNEFEQDFRDEFIKGAFFSESDQSEDIIEAAYAVDSVQDITILKFSENFAEEIGKYHFSTFQLTFDFYMKYSKSKDFSARKSKTFKNSTGEIYKQKFVCHRQGFRMEKYYTIEKRKKAPRLETRTGCEARMDVKFVPENGRWHIFYFSDEHNHDLLDTQFNAMLSAHRKMSEADIMQMMNMLKSGISTSQIFGLLASQAGGCVAHMRFKEFNADYESTRGVPVMQTCIELLERYAAKLYTHEIFLFFRPFLSRAGSMRVLNIDNTDDCIKYIVCKHGRPDFMWTVDFCQEEMIFICTCLRMESFEIPCKHIVKVLVDRDICEISRSLVLDRWTKKIKSALNDPSGFTRDAVVISRQSALVEFSKQLAVVATKAADEGTNQPQSGVAKSSNPYVHQSGVGSGQPSRKKRQHCSVCQMEGHKKTTCPWQKDIDNNVIEDEANGSDDGDVYPELTAELDSDN</sequence>
<proteinExistence type="predicted"/>
<evidence type="ECO:0000256" key="1">
    <source>
        <dbReference type="PROSITE-ProRule" id="PRU00325"/>
    </source>
</evidence>
<dbReference type="Proteomes" id="UP000289738">
    <property type="component" value="Chromosome A07"/>
</dbReference>
<dbReference type="EMBL" id="SDMP01000007">
    <property type="protein sequence ID" value="RYR46447.1"/>
    <property type="molecule type" value="Genomic_DNA"/>
</dbReference>
<dbReference type="GO" id="GO:0008270">
    <property type="term" value="F:zinc ion binding"/>
    <property type="evidence" value="ECO:0007669"/>
    <property type="project" value="UniProtKB-KW"/>
</dbReference>
<protein>
    <recommendedName>
        <fullName evidence="3">SWIM-type domain-containing protein</fullName>
    </recommendedName>
</protein>
<name>A0A445C664_ARAHY</name>
<evidence type="ECO:0000256" key="2">
    <source>
        <dbReference type="SAM" id="MobiDB-lite"/>
    </source>
</evidence>
<feature type="compositionally biased region" description="Polar residues" evidence="2">
    <location>
        <begin position="381"/>
        <end position="397"/>
    </location>
</feature>